<proteinExistence type="predicted"/>
<dbReference type="Proteomes" id="UP000054270">
    <property type="component" value="Unassembled WGS sequence"/>
</dbReference>
<evidence type="ECO:0000256" key="1">
    <source>
        <dbReference type="SAM" id="MobiDB-lite"/>
    </source>
</evidence>
<dbReference type="EMBL" id="KN817678">
    <property type="protein sequence ID" value="KJA14459.1"/>
    <property type="molecule type" value="Genomic_DNA"/>
</dbReference>
<feature type="region of interest" description="Disordered" evidence="1">
    <location>
        <begin position="134"/>
        <end position="155"/>
    </location>
</feature>
<organism evidence="2 3">
    <name type="scientific">Hypholoma sublateritium (strain FD-334 SS-4)</name>
    <dbReference type="NCBI Taxonomy" id="945553"/>
    <lineage>
        <taxon>Eukaryota</taxon>
        <taxon>Fungi</taxon>
        <taxon>Dikarya</taxon>
        <taxon>Basidiomycota</taxon>
        <taxon>Agaricomycotina</taxon>
        <taxon>Agaricomycetes</taxon>
        <taxon>Agaricomycetidae</taxon>
        <taxon>Agaricales</taxon>
        <taxon>Agaricineae</taxon>
        <taxon>Strophariaceae</taxon>
        <taxon>Hypholoma</taxon>
    </lineage>
</organism>
<reference evidence="3" key="1">
    <citation type="submission" date="2014-04" db="EMBL/GenBank/DDBJ databases">
        <title>Evolutionary Origins and Diversification of the Mycorrhizal Mutualists.</title>
        <authorList>
            <consortium name="DOE Joint Genome Institute"/>
            <consortium name="Mycorrhizal Genomics Consortium"/>
            <person name="Kohler A."/>
            <person name="Kuo A."/>
            <person name="Nagy L.G."/>
            <person name="Floudas D."/>
            <person name="Copeland A."/>
            <person name="Barry K.W."/>
            <person name="Cichocki N."/>
            <person name="Veneault-Fourrey C."/>
            <person name="LaButti K."/>
            <person name="Lindquist E.A."/>
            <person name="Lipzen A."/>
            <person name="Lundell T."/>
            <person name="Morin E."/>
            <person name="Murat C."/>
            <person name="Riley R."/>
            <person name="Ohm R."/>
            <person name="Sun H."/>
            <person name="Tunlid A."/>
            <person name="Henrissat B."/>
            <person name="Grigoriev I.V."/>
            <person name="Hibbett D.S."/>
            <person name="Martin F."/>
        </authorList>
    </citation>
    <scope>NUCLEOTIDE SEQUENCE [LARGE SCALE GENOMIC DNA]</scope>
    <source>
        <strain evidence="3">FD-334 SS-4</strain>
    </source>
</reference>
<evidence type="ECO:0000313" key="2">
    <source>
        <dbReference type="EMBL" id="KJA14459.1"/>
    </source>
</evidence>
<name>A0A0D2N5K2_HYPSF</name>
<feature type="region of interest" description="Disordered" evidence="1">
    <location>
        <begin position="68"/>
        <end position="88"/>
    </location>
</feature>
<keyword evidence="3" id="KW-1185">Reference proteome</keyword>
<evidence type="ECO:0000313" key="3">
    <source>
        <dbReference type="Proteomes" id="UP000054270"/>
    </source>
</evidence>
<protein>
    <submittedName>
        <fullName evidence="2">Uncharacterized protein</fullName>
    </submittedName>
</protein>
<accession>A0A0D2N5K2</accession>
<feature type="compositionally biased region" description="Low complexity" evidence="1">
    <location>
        <begin position="146"/>
        <end position="155"/>
    </location>
</feature>
<dbReference type="AlphaFoldDB" id="A0A0D2N5K2"/>
<gene>
    <name evidence="2" type="ORF">HYPSUDRAFT_208685</name>
</gene>
<sequence>MAPRASLIRHDNKTESRVPILIPGRAGTLYGRAPPHERRGPQCPVHTAPGTARPRTYRLRRDFRLRSTIFRGGPSQGPPSAKPSADPPRVERLIQATSGSPVPILGGAAGRAQRAIRIWPAEAYIKRPFISRRKIAPPSQRAPQNARGSAGRASLRAMGIRGARSWRGLAAVLSPCVRTHSGVGRPQMASPGC</sequence>